<reference evidence="2" key="2">
    <citation type="submission" date="2021-02" db="EMBL/GenBank/DDBJ databases">
        <authorList>
            <person name="Kimball J.A."/>
            <person name="Haas M.W."/>
            <person name="Macchietto M."/>
            <person name="Kono T."/>
            <person name="Duquette J."/>
            <person name="Shao M."/>
        </authorList>
    </citation>
    <scope>NUCLEOTIDE SEQUENCE</scope>
    <source>
        <tissue evidence="2">Fresh leaf tissue</tissue>
    </source>
</reference>
<dbReference type="EMBL" id="JAAALK010000284">
    <property type="protein sequence ID" value="KAG8067029.1"/>
    <property type="molecule type" value="Genomic_DNA"/>
</dbReference>
<proteinExistence type="predicted"/>
<feature type="compositionally biased region" description="Low complexity" evidence="1">
    <location>
        <begin position="124"/>
        <end position="133"/>
    </location>
</feature>
<dbReference type="Proteomes" id="UP000729402">
    <property type="component" value="Unassembled WGS sequence"/>
</dbReference>
<organism evidence="2 3">
    <name type="scientific">Zizania palustris</name>
    <name type="common">Northern wild rice</name>
    <dbReference type="NCBI Taxonomy" id="103762"/>
    <lineage>
        <taxon>Eukaryota</taxon>
        <taxon>Viridiplantae</taxon>
        <taxon>Streptophyta</taxon>
        <taxon>Embryophyta</taxon>
        <taxon>Tracheophyta</taxon>
        <taxon>Spermatophyta</taxon>
        <taxon>Magnoliopsida</taxon>
        <taxon>Liliopsida</taxon>
        <taxon>Poales</taxon>
        <taxon>Poaceae</taxon>
        <taxon>BOP clade</taxon>
        <taxon>Oryzoideae</taxon>
        <taxon>Oryzeae</taxon>
        <taxon>Zizaniinae</taxon>
        <taxon>Zizania</taxon>
    </lineage>
</organism>
<evidence type="ECO:0000313" key="3">
    <source>
        <dbReference type="Proteomes" id="UP000729402"/>
    </source>
</evidence>
<accession>A0A8J5T2J9</accession>
<feature type="compositionally biased region" description="Pro residues" evidence="1">
    <location>
        <begin position="42"/>
        <end position="54"/>
    </location>
</feature>
<reference evidence="2" key="1">
    <citation type="journal article" date="2021" name="bioRxiv">
        <title>Whole Genome Assembly and Annotation of Northern Wild Rice, Zizania palustris L., Supports a Whole Genome Duplication in the Zizania Genus.</title>
        <authorList>
            <person name="Haas M."/>
            <person name="Kono T."/>
            <person name="Macchietto M."/>
            <person name="Millas R."/>
            <person name="McGilp L."/>
            <person name="Shao M."/>
            <person name="Duquette J."/>
            <person name="Hirsch C.N."/>
            <person name="Kimball J."/>
        </authorList>
    </citation>
    <scope>NUCLEOTIDE SEQUENCE</scope>
    <source>
        <tissue evidence="2">Fresh leaf tissue</tissue>
    </source>
</reference>
<gene>
    <name evidence="2" type="ORF">GUJ93_ZPchr0005g15896</name>
</gene>
<feature type="region of interest" description="Disordered" evidence="1">
    <location>
        <begin position="29"/>
        <end position="54"/>
    </location>
</feature>
<comment type="caution">
    <text evidence="2">The sequence shown here is derived from an EMBL/GenBank/DDBJ whole genome shotgun (WGS) entry which is preliminary data.</text>
</comment>
<keyword evidence="3" id="KW-1185">Reference proteome</keyword>
<protein>
    <submittedName>
        <fullName evidence="2">Uncharacterized protein</fullName>
    </submittedName>
</protein>
<evidence type="ECO:0000313" key="2">
    <source>
        <dbReference type="EMBL" id="KAG8067029.1"/>
    </source>
</evidence>
<dbReference type="AlphaFoldDB" id="A0A8J5T2J9"/>
<evidence type="ECO:0000256" key="1">
    <source>
        <dbReference type="SAM" id="MobiDB-lite"/>
    </source>
</evidence>
<feature type="region of interest" description="Disordered" evidence="1">
    <location>
        <begin position="83"/>
        <end position="133"/>
    </location>
</feature>
<sequence length="133" mass="13753">MGLRPGGVRSIGSRWRSLHFPPFPSLPHLLSSPFPSGVRTSAPPPPSRLRPPPCLQISAPRTALPSPCRRAALGAVPWRVRFSATAASSPGGGERGTSYRAGRGLGSPSLGPDALRRTTDDAAADSAGDCHPG</sequence>
<name>A0A8J5T2J9_ZIZPA</name>